<protein>
    <submittedName>
        <fullName evidence="1">Uncharacterized protein</fullName>
    </submittedName>
</protein>
<dbReference type="AlphaFoldDB" id="A0A9N8PVU5"/>
<accession>A0A9N8PVU5</accession>
<sequence length="174" mass="19257">MAAPNSDPDYFYYMNYPKPVWTTDTPVEIPLYHIPTLADILGTCIIHRCIGKKGTGILADQCKVTLSNNIRTTMSTFPKTDSYGSDAWTDTKYLFKLARLCLCEDCCQTQLSDVVVAWLNEILDAARDEDERADSVVDAEETKSLLAGLAPVKSLVAASVATRNLFSKVCGFWS</sequence>
<name>A0A9N8PVU5_9PEZI</name>
<reference evidence="1" key="1">
    <citation type="submission" date="2020-06" db="EMBL/GenBank/DDBJ databases">
        <authorList>
            <person name="Onetto C."/>
        </authorList>
    </citation>
    <scope>NUCLEOTIDE SEQUENCE</scope>
</reference>
<comment type="caution">
    <text evidence="1">The sequence shown here is derived from an EMBL/GenBank/DDBJ whole genome shotgun (WGS) entry which is preliminary data.</text>
</comment>
<gene>
    <name evidence="1" type="ORF">AWRI4620_LOCUS6780</name>
</gene>
<keyword evidence="2" id="KW-1185">Reference proteome</keyword>
<dbReference type="EMBL" id="CAINUL010000015">
    <property type="protein sequence ID" value="CAD0112525.1"/>
    <property type="molecule type" value="Genomic_DNA"/>
</dbReference>
<evidence type="ECO:0000313" key="1">
    <source>
        <dbReference type="EMBL" id="CAD0112525.1"/>
    </source>
</evidence>
<dbReference type="Proteomes" id="UP000745764">
    <property type="component" value="Unassembled WGS sequence"/>
</dbReference>
<proteinExistence type="predicted"/>
<evidence type="ECO:0000313" key="2">
    <source>
        <dbReference type="Proteomes" id="UP000745764"/>
    </source>
</evidence>
<organism evidence="1 2">
    <name type="scientific">Aureobasidium uvarum</name>
    <dbReference type="NCBI Taxonomy" id="2773716"/>
    <lineage>
        <taxon>Eukaryota</taxon>
        <taxon>Fungi</taxon>
        <taxon>Dikarya</taxon>
        <taxon>Ascomycota</taxon>
        <taxon>Pezizomycotina</taxon>
        <taxon>Dothideomycetes</taxon>
        <taxon>Dothideomycetidae</taxon>
        <taxon>Dothideales</taxon>
        <taxon>Saccotheciaceae</taxon>
        <taxon>Aureobasidium</taxon>
    </lineage>
</organism>